<name>E2C1M4_HARSA</name>
<dbReference type="AlphaFoldDB" id="E2C1M4"/>
<evidence type="ECO:0000313" key="2">
    <source>
        <dbReference type="EMBL" id="EFN78200.1"/>
    </source>
</evidence>
<evidence type="ECO:0000256" key="1">
    <source>
        <dbReference type="SAM" id="SignalP"/>
    </source>
</evidence>
<evidence type="ECO:0000313" key="3">
    <source>
        <dbReference type="Proteomes" id="UP000008237"/>
    </source>
</evidence>
<dbReference type="InParanoid" id="E2C1M4"/>
<gene>
    <name evidence="2" type="ORF">EAI_08174</name>
</gene>
<proteinExistence type="predicted"/>
<feature type="chain" id="PRO_5003157955" evidence="1">
    <location>
        <begin position="25"/>
        <end position="140"/>
    </location>
</feature>
<dbReference type="EMBL" id="GL451937">
    <property type="protein sequence ID" value="EFN78200.1"/>
    <property type="molecule type" value="Genomic_DNA"/>
</dbReference>
<organism evidence="3">
    <name type="scientific">Harpegnathos saltator</name>
    <name type="common">Jerdon's jumping ant</name>
    <dbReference type="NCBI Taxonomy" id="610380"/>
    <lineage>
        <taxon>Eukaryota</taxon>
        <taxon>Metazoa</taxon>
        <taxon>Ecdysozoa</taxon>
        <taxon>Arthropoda</taxon>
        <taxon>Hexapoda</taxon>
        <taxon>Insecta</taxon>
        <taxon>Pterygota</taxon>
        <taxon>Neoptera</taxon>
        <taxon>Endopterygota</taxon>
        <taxon>Hymenoptera</taxon>
        <taxon>Apocrita</taxon>
        <taxon>Aculeata</taxon>
        <taxon>Formicoidea</taxon>
        <taxon>Formicidae</taxon>
        <taxon>Ponerinae</taxon>
        <taxon>Ponerini</taxon>
        <taxon>Harpegnathos</taxon>
    </lineage>
</organism>
<dbReference type="Proteomes" id="UP000008237">
    <property type="component" value="Unassembled WGS sequence"/>
</dbReference>
<keyword evidence="1" id="KW-0732">Signal</keyword>
<protein>
    <submittedName>
        <fullName evidence="2">Myosuppressin</fullName>
    </submittedName>
</protein>
<reference evidence="2 3" key="1">
    <citation type="journal article" date="2010" name="Science">
        <title>Genomic comparison of the ants Camponotus floridanus and Harpegnathos saltator.</title>
        <authorList>
            <person name="Bonasio R."/>
            <person name="Zhang G."/>
            <person name="Ye C."/>
            <person name="Mutti N.S."/>
            <person name="Fang X."/>
            <person name="Qin N."/>
            <person name="Donahue G."/>
            <person name="Yang P."/>
            <person name="Li Q."/>
            <person name="Li C."/>
            <person name="Zhang P."/>
            <person name="Huang Z."/>
            <person name="Berger S.L."/>
            <person name="Reinberg D."/>
            <person name="Wang J."/>
            <person name="Liebig J."/>
        </authorList>
    </citation>
    <scope>NUCLEOTIDE SEQUENCE [LARGE SCALE GENOMIC DNA]</scope>
    <source>
        <strain evidence="2 3">R22 G/1</strain>
    </source>
</reference>
<dbReference type="OrthoDB" id="6355109at2759"/>
<accession>E2C1M4</accession>
<sequence>MISPTLMVLVSVTTMAIISGEAFAALPAQCNPGFLEELPPRLRKICVTIARIWDANDMNDFVDDKGLWIRMITVAALNCFQNTETTCRDITTVSRGKTSITFSCASENDVRTASPFCSMFSQAANDQVFFKSFDRLIIDS</sequence>
<feature type="signal peptide" evidence="1">
    <location>
        <begin position="1"/>
        <end position="24"/>
    </location>
</feature>
<keyword evidence="3" id="KW-1185">Reference proteome</keyword>